<protein>
    <submittedName>
        <fullName evidence="2">Sodium channel protein type 10 subunit alpha like</fullName>
    </submittedName>
</protein>
<proteinExistence type="predicted"/>
<name>A0A7J6W0N5_THATH</name>
<dbReference type="GO" id="GO:0034220">
    <property type="term" value="P:monoatomic ion transmembrane transport"/>
    <property type="evidence" value="ECO:0007669"/>
    <property type="project" value="UniProtKB-KW"/>
</dbReference>
<evidence type="ECO:0000256" key="1">
    <source>
        <dbReference type="SAM" id="Phobius"/>
    </source>
</evidence>
<reference evidence="2 3" key="1">
    <citation type="submission" date="2020-06" db="EMBL/GenBank/DDBJ databases">
        <title>Transcriptomic and genomic resources for Thalictrum thalictroides and T. hernandezii: Facilitating candidate gene discovery in an emerging model plant lineage.</title>
        <authorList>
            <person name="Arias T."/>
            <person name="Riano-Pachon D.M."/>
            <person name="Di Stilio V.S."/>
        </authorList>
    </citation>
    <scope>NUCLEOTIDE SEQUENCE [LARGE SCALE GENOMIC DNA]</scope>
    <source>
        <strain evidence="3">cv. WT478/WT964</strain>
        <tissue evidence="2">Leaves</tissue>
    </source>
</reference>
<keyword evidence="3" id="KW-1185">Reference proteome</keyword>
<dbReference type="AlphaFoldDB" id="A0A7J6W0N5"/>
<comment type="caution">
    <text evidence="2">The sequence shown here is derived from an EMBL/GenBank/DDBJ whole genome shotgun (WGS) entry which is preliminary data.</text>
</comment>
<accession>A0A7J6W0N5</accession>
<dbReference type="PANTHER" id="PTHR37706:SF2">
    <property type="entry name" value="TRANSMEMBRANE PROTEIN"/>
    <property type="match status" value="1"/>
</dbReference>
<keyword evidence="1" id="KW-0812">Transmembrane</keyword>
<keyword evidence="1" id="KW-1133">Transmembrane helix</keyword>
<keyword evidence="2" id="KW-0407">Ion channel</keyword>
<sequence>MVAHRAATAQQLLRFTLDGATDSLLFPFSPYSIFLHRSSLYSSSLTFHHHHSFFGIHSKTSHLWGVCYATNPGSPLPESDPPPEKHSTTTSDIGATFSKVQDRMQIFFAVLFWMSLFFWKCAWDGRDDDDPTKKSRFRG</sequence>
<dbReference type="PANTHER" id="PTHR37706">
    <property type="entry name" value="TRANSMEMBRANE PROTEIN"/>
    <property type="match status" value="1"/>
</dbReference>
<organism evidence="2 3">
    <name type="scientific">Thalictrum thalictroides</name>
    <name type="common">Rue-anemone</name>
    <name type="synonym">Anemone thalictroides</name>
    <dbReference type="NCBI Taxonomy" id="46969"/>
    <lineage>
        <taxon>Eukaryota</taxon>
        <taxon>Viridiplantae</taxon>
        <taxon>Streptophyta</taxon>
        <taxon>Embryophyta</taxon>
        <taxon>Tracheophyta</taxon>
        <taxon>Spermatophyta</taxon>
        <taxon>Magnoliopsida</taxon>
        <taxon>Ranunculales</taxon>
        <taxon>Ranunculaceae</taxon>
        <taxon>Thalictroideae</taxon>
        <taxon>Thalictrum</taxon>
    </lineage>
</organism>
<dbReference type="EMBL" id="JABWDY010024344">
    <property type="protein sequence ID" value="KAF5190318.1"/>
    <property type="molecule type" value="Genomic_DNA"/>
</dbReference>
<keyword evidence="1" id="KW-0472">Membrane</keyword>
<dbReference type="OrthoDB" id="1899658at2759"/>
<evidence type="ECO:0000313" key="2">
    <source>
        <dbReference type="EMBL" id="KAF5190318.1"/>
    </source>
</evidence>
<feature type="transmembrane region" description="Helical" evidence="1">
    <location>
        <begin position="106"/>
        <end position="125"/>
    </location>
</feature>
<dbReference type="Proteomes" id="UP000554482">
    <property type="component" value="Unassembled WGS sequence"/>
</dbReference>
<gene>
    <name evidence="2" type="ORF">FRX31_020095</name>
</gene>
<keyword evidence="2" id="KW-0406">Ion transport</keyword>
<evidence type="ECO:0000313" key="3">
    <source>
        <dbReference type="Proteomes" id="UP000554482"/>
    </source>
</evidence>
<keyword evidence="2" id="KW-0813">Transport</keyword>